<reference evidence="3 4" key="1">
    <citation type="submission" date="2012-07" db="EMBL/GenBank/DDBJ databases">
        <title>Genome sequence of Brachyspira sp. 30446, isolated from a pig with mucohaemorrhagic colitis.</title>
        <authorList>
            <person name="Rubin J.E."/>
            <person name="Fernando C."/>
            <person name="Harding J.C.S."/>
            <person name="Hill J.E."/>
        </authorList>
    </citation>
    <scope>NUCLEOTIDE SEQUENCE [LARGE SCALE GENOMIC DNA]</scope>
    <source>
        <strain evidence="3 4">30446</strain>
    </source>
</reference>
<proteinExistence type="predicted"/>
<dbReference type="Pfam" id="PF03235">
    <property type="entry name" value="GmrSD_N"/>
    <property type="match status" value="1"/>
</dbReference>
<evidence type="ECO:0000313" key="4">
    <source>
        <dbReference type="Proteomes" id="UP000011663"/>
    </source>
</evidence>
<evidence type="ECO:0000313" key="3">
    <source>
        <dbReference type="EMBL" id="EKV57972.1"/>
    </source>
</evidence>
<evidence type="ECO:0000259" key="1">
    <source>
        <dbReference type="Pfam" id="PF03235"/>
    </source>
</evidence>
<dbReference type="OrthoDB" id="9798761at2"/>
<organism evidence="3 4">
    <name type="scientific">Brachyspira hampsonii 30446</name>
    <dbReference type="NCBI Taxonomy" id="1289135"/>
    <lineage>
        <taxon>Bacteria</taxon>
        <taxon>Pseudomonadati</taxon>
        <taxon>Spirochaetota</taxon>
        <taxon>Spirochaetia</taxon>
        <taxon>Brachyspirales</taxon>
        <taxon>Brachyspiraceae</taxon>
        <taxon>Brachyspira</taxon>
    </lineage>
</organism>
<dbReference type="GeneID" id="66486970"/>
<dbReference type="RefSeq" id="WP_008722023.1">
    <property type="nucleotide sequence ID" value="NZ_JH994110.1"/>
</dbReference>
<dbReference type="STRING" id="1289135.A966_02546"/>
<dbReference type="Proteomes" id="UP000011663">
    <property type="component" value="Unassembled WGS sequence"/>
</dbReference>
<dbReference type="EMBL" id="ALNZ01000010">
    <property type="protein sequence ID" value="EKV57972.1"/>
    <property type="molecule type" value="Genomic_DNA"/>
</dbReference>
<dbReference type="PANTHER" id="PTHR35149:SF2">
    <property type="entry name" value="DUF262 DOMAIN-CONTAINING PROTEIN"/>
    <property type="match status" value="1"/>
</dbReference>
<gene>
    <name evidence="3" type="ORF">A966_02546</name>
</gene>
<dbReference type="PANTHER" id="PTHR35149">
    <property type="entry name" value="SLL5132 PROTEIN"/>
    <property type="match status" value="1"/>
</dbReference>
<dbReference type="InterPro" id="IPR004919">
    <property type="entry name" value="GmrSD_N"/>
</dbReference>
<accession>A0A2U4F128</accession>
<name>A0A2U4F128_9SPIR</name>
<comment type="caution">
    <text evidence="3">The sequence shown here is derived from an EMBL/GenBank/DDBJ whole genome shotgun (WGS) entry which is preliminary data.</text>
</comment>
<feature type="domain" description="GmrSD restriction endonucleases C-terminal" evidence="2">
    <location>
        <begin position="529"/>
        <end position="659"/>
    </location>
</feature>
<feature type="domain" description="GmrSD restriction endonucleases N-terminal" evidence="1">
    <location>
        <begin position="13"/>
        <end position="219"/>
    </location>
</feature>
<evidence type="ECO:0008006" key="5">
    <source>
        <dbReference type="Google" id="ProtNLM"/>
    </source>
</evidence>
<dbReference type="Pfam" id="PF07510">
    <property type="entry name" value="GmrSD_C"/>
    <property type="match status" value="1"/>
</dbReference>
<evidence type="ECO:0000259" key="2">
    <source>
        <dbReference type="Pfam" id="PF07510"/>
    </source>
</evidence>
<protein>
    <recommendedName>
        <fullName evidence="5">DUF262 domain-containing protein</fullName>
    </recommendedName>
</protein>
<sequence>MYELSSKQFSLDKIIEEKQYFSIPIYQRLYVWKEEQILKLLQDIKIAIEDKKENYYIGSLIVLKSDNNRYDLIDGQQRFTTIFILFRTIQEIFEDRINEKNLLFIKNFLYGENNIRLLFRARKFADDFFKKVNIDNQDNSDEEKELLDPFYQAINVIRGFFEDINNNINLDNFIDFISTKLIFIITQMPRNTDVNKLFETFNNRGVQLKQHEILKAKLLEKIKNNRDKYIYSIIWDCCSIMDNYIEKNLKDILNIPWKKIINTSYIRTDSEREEEIPDNIEYVKYLIKSIDKDNNSDNYNLYEILDENNDFNFNKNEYDENEYEAPYIRSIISFPMLLLHTLRIYIIKNNIDIDIVDVKEKELINIFKKVFTKKSNGNDIKKFFKLLWKIRVRFDKYVVKWVYINDKEVLSISKIYCIKNNTSQVIQRRHNINSDGFSMLQMMLYHSQEYITQYWLTPFLKKMLNNNIDENILYKYLMKLDNLLYFYESDKNLSERTINMCSEKINKYYDKNIDTIKDRLIEELKMPKGLKFYRYWFYKLEFILWYYWNENNDFFEYKYSKLNEILLNFRITAKNSIEHVYPQNPENSPKWEDIYLHNFGNLVLISQGLNSEYSNKPYHEKLARFRTNLDRGNIESLKSLLILKNNKWDENACKEHLKEVIDLYVNYYTK</sequence>
<dbReference type="AlphaFoldDB" id="A0A2U4F128"/>
<dbReference type="InterPro" id="IPR011089">
    <property type="entry name" value="GmrSD_C"/>
</dbReference>